<evidence type="ECO:0000256" key="1">
    <source>
        <dbReference type="SAM" id="MobiDB-lite"/>
    </source>
</evidence>
<proteinExistence type="predicted"/>
<keyword evidence="2" id="KW-0472">Membrane</keyword>
<protein>
    <submittedName>
        <fullName evidence="3">Uncharacterized protein</fullName>
    </submittedName>
</protein>
<feature type="region of interest" description="Disordered" evidence="1">
    <location>
        <begin position="139"/>
        <end position="272"/>
    </location>
</feature>
<feature type="region of interest" description="Disordered" evidence="1">
    <location>
        <begin position="1"/>
        <end position="24"/>
    </location>
</feature>
<evidence type="ECO:0000256" key="2">
    <source>
        <dbReference type="SAM" id="Phobius"/>
    </source>
</evidence>
<keyword evidence="2" id="KW-0812">Transmembrane</keyword>
<organism evidence="3 4">
    <name type="scientific">Plakobranchus ocellatus</name>
    <dbReference type="NCBI Taxonomy" id="259542"/>
    <lineage>
        <taxon>Eukaryota</taxon>
        <taxon>Metazoa</taxon>
        <taxon>Spiralia</taxon>
        <taxon>Lophotrochozoa</taxon>
        <taxon>Mollusca</taxon>
        <taxon>Gastropoda</taxon>
        <taxon>Heterobranchia</taxon>
        <taxon>Euthyneura</taxon>
        <taxon>Panpulmonata</taxon>
        <taxon>Sacoglossa</taxon>
        <taxon>Placobranchoidea</taxon>
        <taxon>Plakobranchidae</taxon>
        <taxon>Plakobranchus</taxon>
    </lineage>
</organism>
<reference evidence="3 4" key="1">
    <citation type="journal article" date="2021" name="Elife">
        <title>Chloroplast acquisition without the gene transfer in kleptoplastic sea slugs, Plakobranchus ocellatus.</title>
        <authorList>
            <person name="Maeda T."/>
            <person name="Takahashi S."/>
            <person name="Yoshida T."/>
            <person name="Shimamura S."/>
            <person name="Takaki Y."/>
            <person name="Nagai Y."/>
            <person name="Toyoda A."/>
            <person name="Suzuki Y."/>
            <person name="Arimoto A."/>
            <person name="Ishii H."/>
            <person name="Satoh N."/>
            <person name="Nishiyama T."/>
            <person name="Hasebe M."/>
            <person name="Maruyama T."/>
            <person name="Minagawa J."/>
            <person name="Obokata J."/>
            <person name="Shigenobu S."/>
        </authorList>
    </citation>
    <scope>NUCLEOTIDE SEQUENCE [LARGE SCALE GENOMIC DNA]</scope>
</reference>
<feature type="region of interest" description="Disordered" evidence="1">
    <location>
        <begin position="388"/>
        <end position="416"/>
    </location>
</feature>
<gene>
    <name evidence="3" type="ORF">PoB_001023500</name>
</gene>
<feature type="region of interest" description="Disordered" evidence="1">
    <location>
        <begin position="641"/>
        <end position="666"/>
    </location>
</feature>
<name>A0AAV3YLY1_9GAST</name>
<dbReference type="AlphaFoldDB" id="A0AAV3YLY1"/>
<evidence type="ECO:0000313" key="3">
    <source>
        <dbReference type="EMBL" id="GFN83729.1"/>
    </source>
</evidence>
<dbReference type="Proteomes" id="UP000735302">
    <property type="component" value="Unassembled WGS sequence"/>
</dbReference>
<sequence length="917" mass="101952">MVPADLRADSLTTAPQTPPNIGSDRIFTESEKYQGKKIITVNCVWCALKVTRFMKPYFNKSNHSVQSHPVPRGRSRSSMAFCKSTVSSRNKLVKPLSRTGPDNRHKEKFISKVKDLHDGKGGQTIAGSDKIYTRACSNRFGKQNGPLSKRRPCKYLSSSPEGVSKDKNTHTLQRNEPEDCENKTKQYKDQDSSPGKRDSKRFDRKSKFAIRRAFSEGAPSSIRKEFTQKVSASQPTVEHRNKNSDRRTLRSEPNKNRVHLSVQPEERRTTEENVTYCAQDSPPQKNLLVTQLLAVREGNPSVDKGHITKVCGASNARNTHVSEYSNTSDDKVKANTEPRDHHESCANGACCRCIFSIVDDALSDRGYSEHDGTKKLCDCSAEISGSPVRDNADKIPNENSANIHRDSSTDTKSSSANNCCTSRKNAVNTDNDSANFTCNEKNARNKRNARKGFRTIHSASADRRKANLYVTDGIFKRATSDTKPSFGSNWCKNDMSNLASKKCLRKKLEDKTHRFGLCVETTNEKSGEIRRLEEKDSPLSNTFDDHLQSVIEYQALLAQHIRCLMSELNQLVERAAKASTEFSHLLSSSQQGHSNNFFQPGHIQLDRDSDERRAGKVREIANKFENSCSVCRRSVAGNSLSSRGQQTECSNSSLTRGKTSGSVYTSSGLDDSIPSVVKKRDDITLGPKNDSRCIHLGQALLALDGPQSVCVQTEGVHAAVRYRSGANRHNPSIDSSENVTGINKHSSRLIDLLREMDTWKEKLSLTGVKSERNKNTGGSATLPASRPLVTWSLNPGDMVKLSSSEFNCSSCFPKDSAIVTGEKQNRVKAQENWEFIKPLKSAHGEIQPTDVAEEAQAQNKSMKVSGERSKNEDKSQCRLQLTTAPKEGVFFLHYVLLFVTILLQLGVQINSGYFTAY</sequence>
<feature type="transmembrane region" description="Helical" evidence="2">
    <location>
        <begin position="888"/>
        <end position="907"/>
    </location>
</feature>
<comment type="caution">
    <text evidence="3">The sequence shown here is derived from an EMBL/GenBank/DDBJ whole genome shotgun (WGS) entry which is preliminary data.</text>
</comment>
<dbReference type="EMBL" id="BLXT01001211">
    <property type="protein sequence ID" value="GFN83729.1"/>
    <property type="molecule type" value="Genomic_DNA"/>
</dbReference>
<keyword evidence="4" id="KW-1185">Reference proteome</keyword>
<evidence type="ECO:0000313" key="4">
    <source>
        <dbReference type="Proteomes" id="UP000735302"/>
    </source>
</evidence>
<accession>A0AAV3YLY1</accession>
<feature type="compositionally biased region" description="Basic and acidic residues" evidence="1">
    <location>
        <begin position="163"/>
        <end position="201"/>
    </location>
</feature>
<feature type="compositionally biased region" description="Basic and acidic residues" evidence="1">
    <location>
        <begin position="237"/>
        <end position="255"/>
    </location>
</feature>
<keyword evidence="2" id="KW-1133">Transmembrane helix</keyword>